<organism evidence="2 3">
    <name type="scientific">Gracilibacillus halophilus YIM-C55.5</name>
    <dbReference type="NCBI Taxonomy" id="1308866"/>
    <lineage>
        <taxon>Bacteria</taxon>
        <taxon>Bacillati</taxon>
        <taxon>Bacillota</taxon>
        <taxon>Bacilli</taxon>
        <taxon>Bacillales</taxon>
        <taxon>Bacillaceae</taxon>
        <taxon>Gracilibacillus</taxon>
    </lineage>
</organism>
<feature type="region of interest" description="Disordered" evidence="1">
    <location>
        <begin position="19"/>
        <end position="45"/>
    </location>
</feature>
<dbReference type="STRING" id="1308866.J416_07042"/>
<feature type="compositionally biased region" description="Basic and acidic residues" evidence="1">
    <location>
        <begin position="19"/>
        <end position="38"/>
    </location>
</feature>
<accession>N4WA57</accession>
<protein>
    <submittedName>
        <fullName evidence="2">Uncharacterized protein</fullName>
    </submittedName>
</protein>
<dbReference type="RefSeq" id="WP_003467156.1">
    <property type="nucleotide sequence ID" value="NZ_APML01000022.1"/>
</dbReference>
<evidence type="ECO:0000313" key="2">
    <source>
        <dbReference type="EMBL" id="ENH97178.1"/>
    </source>
</evidence>
<keyword evidence="3" id="KW-1185">Reference proteome</keyword>
<dbReference type="AlphaFoldDB" id="N4WA57"/>
<dbReference type="PATRIC" id="fig|1308866.3.peg.1421"/>
<dbReference type="eggNOG" id="ENOG5033PCF">
    <property type="taxonomic scope" value="Bacteria"/>
</dbReference>
<sequence>MSTKEKPTTLAEYIDQLWEERRQETMTEEESHQKHNDELTSPTSFTTTEENRLVMEYMDQANVLNISKRDKRNGKAIRLRKFFKSKRNQQVEVYSKHGNHRIYTQGKVSTIGRDFIMLTNLKNRFWIPYASIDSANIPFDVPNYTNSHQHYIYDNDLRNKLLHDFGKTVAKRDILKQQFFEESLQTNLASWINTWVEIRLNTNEKQSGRIVACQNNYIHLSTFQTNQFIQIRTISYIKTLRMLSIIKHFFLNVFPF</sequence>
<reference evidence="2 3" key="1">
    <citation type="submission" date="2013-03" db="EMBL/GenBank/DDBJ databases">
        <title>Draft genome sequence of Gracibacillus halophilus YIM-C55.5, a moderately halophilic and thermophilic organism from the Xiaochaidamu salt lake.</title>
        <authorList>
            <person name="Sugumar T."/>
            <person name="Polireddy D.R."/>
            <person name="Antony A."/>
            <person name="Madhava Y.R."/>
            <person name="Sivakumar N."/>
        </authorList>
    </citation>
    <scope>NUCLEOTIDE SEQUENCE [LARGE SCALE GENOMIC DNA]</scope>
    <source>
        <strain evidence="2 3">YIM-C55.5</strain>
    </source>
</reference>
<name>N4WA57_9BACI</name>
<evidence type="ECO:0000313" key="3">
    <source>
        <dbReference type="Proteomes" id="UP000012283"/>
    </source>
</evidence>
<gene>
    <name evidence="2" type="ORF">J416_07042</name>
</gene>
<evidence type="ECO:0000256" key="1">
    <source>
        <dbReference type="SAM" id="MobiDB-lite"/>
    </source>
</evidence>
<comment type="caution">
    <text evidence="2">The sequence shown here is derived from an EMBL/GenBank/DDBJ whole genome shotgun (WGS) entry which is preliminary data.</text>
</comment>
<dbReference type="OrthoDB" id="2732603at2"/>
<dbReference type="EMBL" id="APML01000022">
    <property type="protein sequence ID" value="ENH97178.1"/>
    <property type="molecule type" value="Genomic_DNA"/>
</dbReference>
<dbReference type="Proteomes" id="UP000012283">
    <property type="component" value="Unassembled WGS sequence"/>
</dbReference>
<proteinExistence type="predicted"/>